<organism evidence="1 2">
    <name type="scientific">Folsomia candida</name>
    <name type="common">Springtail</name>
    <dbReference type="NCBI Taxonomy" id="158441"/>
    <lineage>
        <taxon>Eukaryota</taxon>
        <taxon>Metazoa</taxon>
        <taxon>Ecdysozoa</taxon>
        <taxon>Arthropoda</taxon>
        <taxon>Hexapoda</taxon>
        <taxon>Collembola</taxon>
        <taxon>Entomobryomorpha</taxon>
        <taxon>Isotomoidea</taxon>
        <taxon>Isotomidae</taxon>
        <taxon>Proisotominae</taxon>
        <taxon>Folsomia</taxon>
    </lineage>
</organism>
<evidence type="ECO:0000313" key="1">
    <source>
        <dbReference type="EMBL" id="OXA52446.1"/>
    </source>
</evidence>
<feature type="non-terminal residue" evidence="1">
    <location>
        <position position="105"/>
    </location>
</feature>
<name>A0A226E774_FOLCA</name>
<evidence type="ECO:0000313" key="2">
    <source>
        <dbReference type="Proteomes" id="UP000198287"/>
    </source>
</evidence>
<comment type="caution">
    <text evidence="1">The sequence shown here is derived from an EMBL/GenBank/DDBJ whole genome shotgun (WGS) entry which is preliminary data.</text>
</comment>
<dbReference type="Proteomes" id="UP000198287">
    <property type="component" value="Unassembled WGS sequence"/>
</dbReference>
<proteinExistence type="predicted"/>
<reference evidence="1 2" key="1">
    <citation type="submission" date="2015-12" db="EMBL/GenBank/DDBJ databases">
        <title>The genome of Folsomia candida.</title>
        <authorList>
            <person name="Faddeeva A."/>
            <person name="Derks M.F."/>
            <person name="Anvar Y."/>
            <person name="Smit S."/>
            <person name="Van Straalen N."/>
            <person name="Roelofs D."/>
        </authorList>
    </citation>
    <scope>NUCLEOTIDE SEQUENCE [LARGE SCALE GENOMIC DNA]</scope>
    <source>
        <strain evidence="1 2">VU population</strain>
        <tissue evidence="1">Whole body</tissue>
    </source>
</reference>
<sequence>MDGVPKSVGSSFQGVVNLTTTTFPSTPNISFLRSVTRQVSEDARYIRSRKNSPSSLYLAEAEYRGCESNISRLSKTSLGRSAPNISASTVSDESLLFGVFGICAA</sequence>
<dbReference type="AlphaFoldDB" id="A0A226E774"/>
<protein>
    <submittedName>
        <fullName evidence="1">Uncharacterized protein</fullName>
    </submittedName>
</protein>
<dbReference type="EMBL" id="LNIX01000006">
    <property type="protein sequence ID" value="OXA52446.1"/>
    <property type="molecule type" value="Genomic_DNA"/>
</dbReference>
<accession>A0A226E774</accession>
<dbReference type="OrthoDB" id="10070999at2759"/>
<gene>
    <name evidence="1" type="ORF">Fcan01_11925</name>
</gene>
<keyword evidence="2" id="KW-1185">Reference proteome</keyword>